<evidence type="ECO:0000313" key="4">
    <source>
        <dbReference type="Proteomes" id="UP001605036"/>
    </source>
</evidence>
<reference evidence="3 4" key="1">
    <citation type="submission" date="2024-09" db="EMBL/GenBank/DDBJ databases">
        <title>Chromosome-scale assembly of Riccia fluitans.</title>
        <authorList>
            <person name="Paukszto L."/>
            <person name="Sawicki J."/>
            <person name="Karawczyk K."/>
            <person name="Piernik-Szablinska J."/>
            <person name="Szczecinska M."/>
            <person name="Mazdziarz M."/>
        </authorList>
    </citation>
    <scope>NUCLEOTIDE SEQUENCE [LARGE SCALE GENOMIC DNA]</scope>
    <source>
        <strain evidence="3">Rf_01</strain>
        <tissue evidence="3">Aerial parts of the thallus</tissue>
    </source>
</reference>
<evidence type="ECO:0000256" key="1">
    <source>
        <dbReference type="ARBA" id="ARBA00009744"/>
    </source>
</evidence>
<evidence type="ECO:0000313" key="3">
    <source>
        <dbReference type="EMBL" id="KAL2607557.1"/>
    </source>
</evidence>
<proteinExistence type="inferred from homology"/>
<evidence type="ECO:0000259" key="2">
    <source>
        <dbReference type="SMART" id="SM01037"/>
    </source>
</evidence>
<name>A0ABD1XF28_9MARC</name>
<comment type="caution">
    <text evidence="3">The sequence shown here is derived from an EMBL/GenBank/DDBJ whole genome shotgun (WGS) entry which is preliminary data.</text>
</comment>
<keyword evidence="4" id="KW-1185">Reference proteome</keyword>
<dbReference type="PANTHER" id="PTHR31213">
    <property type="entry name" value="OS08G0374000 PROTEIN-RELATED"/>
    <property type="match status" value="1"/>
</dbReference>
<dbReference type="InterPro" id="IPR050279">
    <property type="entry name" value="Plant_def-hormone_signal"/>
</dbReference>
<comment type="similarity">
    <text evidence="1">Belongs to the BetVI family.</text>
</comment>
<dbReference type="FunFam" id="3.30.530.20:FF:000007">
    <property type="entry name" value="Major pollen allergen Bet v 1-A"/>
    <property type="match status" value="1"/>
</dbReference>
<dbReference type="SUPFAM" id="SSF55961">
    <property type="entry name" value="Bet v1-like"/>
    <property type="match status" value="1"/>
</dbReference>
<protein>
    <recommendedName>
        <fullName evidence="2">Bet v I/Major latex protein domain-containing protein</fullName>
    </recommendedName>
</protein>
<sequence length="159" mass="17470">MPTFTQEIEMDAAALVVWKSLKDQHTVFPKIAPQVFSSIEHVEGPDGVPGSVRKITFGPIAPPGAYVKEKILAIDMEKFSVTSEEIEGGHLSQGFSKWVHTINVVPVSDCKSKLVLTTEYEYSDSKVAENSKVMECTKEGMTQLFKAFEGYLKSHGSSA</sequence>
<dbReference type="CDD" id="cd07816">
    <property type="entry name" value="Bet_v1-like"/>
    <property type="match status" value="1"/>
</dbReference>
<dbReference type="SMART" id="SM01037">
    <property type="entry name" value="Bet_v_1"/>
    <property type="match status" value="1"/>
</dbReference>
<feature type="domain" description="Bet v I/Major latex protein" evidence="2">
    <location>
        <begin position="1"/>
        <end position="155"/>
    </location>
</feature>
<gene>
    <name evidence="3" type="ORF">R1flu_026130</name>
</gene>
<dbReference type="InterPro" id="IPR000916">
    <property type="entry name" value="Bet_v_I/MLP"/>
</dbReference>
<dbReference type="InterPro" id="IPR024949">
    <property type="entry name" value="Bet_v_I_allergen"/>
</dbReference>
<dbReference type="Proteomes" id="UP001605036">
    <property type="component" value="Unassembled WGS sequence"/>
</dbReference>
<organism evidence="3 4">
    <name type="scientific">Riccia fluitans</name>
    <dbReference type="NCBI Taxonomy" id="41844"/>
    <lineage>
        <taxon>Eukaryota</taxon>
        <taxon>Viridiplantae</taxon>
        <taxon>Streptophyta</taxon>
        <taxon>Embryophyta</taxon>
        <taxon>Marchantiophyta</taxon>
        <taxon>Marchantiopsida</taxon>
        <taxon>Marchantiidae</taxon>
        <taxon>Marchantiales</taxon>
        <taxon>Ricciaceae</taxon>
        <taxon>Riccia</taxon>
    </lineage>
</organism>
<dbReference type="AlphaFoldDB" id="A0ABD1XF28"/>
<dbReference type="PANTHER" id="PTHR31213:SF24">
    <property type="entry name" value="OS08G0374000 PROTEIN"/>
    <property type="match status" value="1"/>
</dbReference>
<dbReference type="Gene3D" id="3.30.530.20">
    <property type="match status" value="1"/>
</dbReference>
<dbReference type="EMBL" id="JBHFFA010000008">
    <property type="protein sequence ID" value="KAL2607557.1"/>
    <property type="molecule type" value="Genomic_DNA"/>
</dbReference>
<accession>A0ABD1XF28</accession>
<dbReference type="InterPro" id="IPR023393">
    <property type="entry name" value="START-like_dom_sf"/>
</dbReference>
<dbReference type="PRINTS" id="PR00634">
    <property type="entry name" value="BETALLERGEN"/>
</dbReference>
<dbReference type="Pfam" id="PF00407">
    <property type="entry name" value="Bet_v_1"/>
    <property type="match status" value="1"/>
</dbReference>